<evidence type="ECO:0000256" key="1">
    <source>
        <dbReference type="SAM" id="MobiDB-lite"/>
    </source>
</evidence>
<feature type="compositionally biased region" description="Low complexity" evidence="1">
    <location>
        <begin position="301"/>
        <end position="311"/>
    </location>
</feature>
<protein>
    <submittedName>
        <fullName evidence="2">Metalloprotease-like protein</fullName>
    </submittedName>
</protein>
<feature type="compositionally biased region" description="Low complexity" evidence="1">
    <location>
        <begin position="262"/>
        <end position="280"/>
    </location>
</feature>
<feature type="compositionally biased region" description="Acidic residues" evidence="1">
    <location>
        <begin position="317"/>
        <end position="330"/>
    </location>
</feature>
<evidence type="ECO:0000313" key="3">
    <source>
        <dbReference type="Proteomes" id="UP001396898"/>
    </source>
</evidence>
<feature type="region of interest" description="Disordered" evidence="1">
    <location>
        <begin position="262"/>
        <end position="361"/>
    </location>
</feature>
<reference evidence="2 3" key="1">
    <citation type="submission" date="2023-01" db="EMBL/GenBank/DDBJ databases">
        <title>Analysis of 21 Apiospora genomes using comparative genomics revels a genus with tremendous synthesis potential of carbohydrate active enzymes and secondary metabolites.</title>
        <authorList>
            <person name="Sorensen T."/>
        </authorList>
    </citation>
    <scope>NUCLEOTIDE SEQUENCE [LARGE SCALE GENOMIC DNA]</scope>
    <source>
        <strain evidence="2 3">CBS 20057</strain>
    </source>
</reference>
<sequence>MASSTRNGFVLGPSLPTLSANNSLTSSWTPVEVAVEDPVFAILRHLGGQEAIRAKYGFSRLPFSDNNREITHASGGTPLPNEDLDTEEPERRGAGPNKRAASELRRKPRSTNPDGAGLRTRPGGDESLAFVYDYKAAHKIAADHVNLAISKETLFMEVVEQVNRTTSRTGAGRDQFEAEARLAMALTQVFDYMVTYGVGKDVGDASCENWAEQRIYTAVAQLSSFCLLSLQSDALQGPFLDAALKSAKAVLKTWAEPYEDAAQFSAEETESSQAASSSPARRADPDFVPDESPIGRKVALRPRSSCRPPASSRRDDEGEDKDEDGSEDDLPPPWTRPVEKRKGGSSYSSSEEDGETRHSAPTRQYCSQACLLGLKRGRALDDSCPNVLAHRVAGGDGLRHPVTADEFTRLVSEQLRDSPYRGCLGLGGWGKRGATGVLFKVELGPYGYTFVGKGTLSGGLEQL</sequence>
<accession>A0ABR1RJJ5</accession>
<organism evidence="2 3">
    <name type="scientific">Apiospora marii</name>
    <dbReference type="NCBI Taxonomy" id="335849"/>
    <lineage>
        <taxon>Eukaryota</taxon>
        <taxon>Fungi</taxon>
        <taxon>Dikarya</taxon>
        <taxon>Ascomycota</taxon>
        <taxon>Pezizomycotina</taxon>
        <taxon>Sordariomycetes</taxon>
        <taxon>Xylariomycetidae</taxon>
        <taxon>Amphisphaeriales</taxon>
        <taxon>Apiosporaceae</taxon>
        <taxon>Apiospora</taxon>
    </lineage>
</organism>
<proteinExistence type="predicted"/>
<gene>
    <name evidence="2" type="ORF">PG991_009042</name>
</gene>
<keyword evidence="3" id="KW-1185">Reference proteome</keyword>
<comment type="caution">
    <text evidence="2">The sequence shown here is derived from an EMBL/GenBank/DDBJ whole genome shotgun (WGS) entry which is preliminary data.</text>
</comment>
<dbReference type="Proteomes" id="UP001396898">
    <property type="component" value="Unassembled WGS sequence"/>
</dbReference>
<feature type="region of interest" description="Disordered" evidence="1">
    <location>
        <begin position="68"/>
        <end position="122"/>
    </location>
</feature>
<name>A0ABR1RJJ5_9PEZI</name>
<dbReference type="EMBL" id="JAQQWI010000013">
    <property type="protein sequence ID" value="KAK8013449.1"/>
    <property type="molecule type" value="Genomic_DNA"/>
</dbReference>
<evidence type="ECO:0000313" key="2">
    <source>
        <dbReference type="EMBL" id="KAK8013449.1"/>
    </source>
</evidence>